<dbReference type="EMBL" id="NIBD01000028">
    <property type="protein sequence ID" value="PAB55183.1"/>
    <property type="molecule type" value="Genomic_DNA"/>
</dbReference>
<dbReference type="Proteomes" id="UP000216008">
    <property type="component" value="Unassembled WGS sequence"/>
</dbReference>
<accession>A0A267M8P7</accession>
<gene>
    <name evidence="1" type="ORF">A3Q24_05745</name>
</gene>
<organism evidence="1 2">
    <name type="scientific">Lactobacillus johnsonii</name>
    <dbReference type="NCBI Taxonomy" id="33959"/>
    <lineage>
        <taxon>Bacteria</taxon>
        <taxon>Bacillati</taxon>
        <taxon>Bacillota</taxon>
        <taxon>Bacilli</taxon>
        <taxon>Lactobacillales</taxon>
        <taxon>Lactobacillaceae</taxon>
        <taxon>Lactobacillus</taxon>
    </lineage>
</organism>
<comment type="caution">
    <text evidence="1">The sequence shown here is derived from an EMBL/GenBank/DDBJ whole genome shotgun (WGS) entry which is preliminary data.</text>
</comment>
<evidence type="ECO:0000313" key="1">
    <source>
        <dbReference type="EMBL" id="PAB55183.1"/>
    </source>
</evidence>
<proteinExistence type="predicted"/>
<evidence type="ECO:0000313" key="2">
    <source>
        <dbReference type="Proteomes" id="UP000216008"/>
    </source>
</evidence>
<sequence length="129" mass="15233">MNEYFTDDEIKEVLLDNLDSYKGIDSYTFNDVFDDLFAFDYYIIGYKEAAGALKEYGIFKALEEVQRWDIATFGHWDTDYTDPETIVNTLKYIHASEYMQDMLGRACLEMYDETTTENVNKIIKTLKEY</sequence>
<name>A0A267M8P7_LACJH</name>
<dbReference type="RefSeq" id="WP_095182863.1">
    <property type="nucleotide sequence ID" value="NZ_NIBD01000028.1"/>
</dbReference>
<reference evidence="1 2" key="1">
    <citation type="submission" date="2017-05" db="EMBL/GenBank/DDBJ databases">
        <title>Lactobacillus johnsonii from commercial turkeys.</title>
        <authorList>
            <person name="Johnson T.J."/>
            <person name="Youmans B."/>
        </authorList>
    </citation>
    <scope>NUCLEOTIDE SEQUENCE [LARGE SCALE GENOMIC DNA]</scope>
    <source>
        <strain evidence="1 2">UMNLJ114</strain>
    </source>
</reference>
<protein>
    <submittedName>
        <fullName evidence="1">Uncharacterized protein</fullName>
    </submittedName>
</protein>
<dbReference type="AlphaFoldDB" id="A0A267M8P7"/>